<dbReference type="PIRSF" id="PIRSF030013">
    <property type="entry name" value="ThuA"/>
    <property type="match status" value="1"/>
</dbReference>
<dbReference type="InterPro" id="IPR009381">
    <property type="entry name" value="Trehalose_catabolism_ThuA_prok"/>
</dbReference>
<evidence type="ECO:0000313" key="2">
    <source>
        <dbReference type="EMBL" id="SOD62057.1"/>
    </source>
</evidence>
<accession>A0A286DTN9</accession>
<evidence type="ECO:0000313" key="3">
    <source>
        <dbReference type="Proteomes" id="UP000219072"/>
    </source>
</evidence>
<gene>
    <name evidence="2" type="ORF">SAMN06297387_104227</name>
</gene>
<keyword evidence="3" id="KW-1185">Reference proteome</keyword>
<feature type="domain" description="ThuA-like" evidence="1">
    <location>
        <begin position="44"/>
        <end position="232"/>
    </location>
</feature>
<proteinExistence type="predicted"/>
<name>A0A286DTN9_9ACTN</name>
<organism evidence="2 3">
    <name type="scientific">Streptomyces zhaozhouensis</name>
    <dbReference type="NCBI Taxonomy" id="1300267"/>
    <lineage>
        <taxon>Bacteria</taxon>
        <taxon>Bacillati</taxon>
        <taxon>Actinomycetota</taxon>
        <taxon>Actinomycetes</taxon>
        <taxon>Kitasatosporales</taxon>
        <taxon>Streptomycetaceae</taxon>
        <taxon>Streptomyces</taxon>
    </lineage>
</organism>
<sequence length="258" mass="28614">MPFPSAPPPPPPLRVTVWCEGRAERLDPEVAKRYPRGMGGAVAEAVEQHLGERVLVRTAELDEPDHGLTEEALAATDVLTWWGNLAHREVSDAVVGRVHRGVLAGMGLVVLHSGHLSKIFRRLMGTSCTLRWRNAAERELVWTVDPTHPVAAGVPHPLVIEEQETYGEFFDIPEPEELVFVSSFDGGEVFRSGCAFRRGKGRIFYFSPGDQEYPVYHHPHVRRVIANAVAWAAPATDREQPRLTHVESGWFEHTGGAA</sequence>
<reference evidence="2 3" key="1">
    <citation type="submission" date="2017-09" db="EMBL/GenBank/DDBJ databases">
        <authorList>
            <person name="Ehlers B."/>
            <person name="Leendertz F.H."/>
        </authorList>
    </citation>
    <scope>NUCLEOTIDE SEQUENCE [LARGE SCALE GENOMIC DNA]</scope>
    <source>
        <strain evidence="2 3">CGMCC 4.7095</strain>
    </source>
</reference>
<dbReference type="Proteomes" id="UP000219072">
    <property type="component" value="Unassembled WGS sequence"/>
</dbReference>
<dbReference type="InterPro" id="IPR029062">
    <property type="entry name" value="Class_I_gatase-like"/>
</dbReference>
<dbReference type="AlphaFoldDB" id="A0A286DTN9"/>
<dbReference type="InterPro" id="IPR029010">
    <property type="entry name" value="ThuA-like"/>
</dbReference>
<protein>
    <submittedName>
        <fullName evidence="2">Trehalose utilization protein</fullName>
    </submittedName>
</protein>
<dbReference type="Gene3D" id="3.40.50.880">
    <property type="match status" value="1"/>
</dbReference>
<dbReference type="Pfam" id="PF06283">
    <property type="entry name" value="ThuA"/>
    <property type="match status" value="1"/>
</dbReference>
<dbReference type="SUPFAM" id="SSF52317">
    <property type="entry name" value="Class I glutamine amidotransferase-like"/>
    <property type="match status" value="1"/>
</dbReference>
<dbReference type="RefSeq" id="WP_097230532.1">
    <property type="nucleotide sequence ID" value="NZ_OCNE01000004.1"/>
</dbReference>
<dbReference type="EMBL" id="OCNE01000004">
    <property type="protein sequence ID" value="SOD62057.1"/>
    <property type="molecule type" value="Genomic_DNA"/>
</dbReference>
<evidence type="ECO:0000259" key="1">
    <source>
        <dbReference type="Pfam" id="PF06283"/>
    </source>
</evidence>
<dbReference type="OrthoDB" id="252909at2"/>